<name>A0A438FQA6_VITVI</name>
<accession>A0A438FQA6</accession>
<gene>
    <name evidence="2" type="ORF">CK203_064631</name>
</gene>
<reference evidence="2 3" key="1">
    <citation type="journal article" date="2018" name="PLoS Genet.">
        <title>Population sequencing reveals clonal diversity and ancestral inbreeding in the grapevine cultivar Chardonnay.</title>
        <authorList>
            <person name="Roach M.J."/>
            <person name="Johnson D.L."/>
            <person name="Bohlmann J."/>
            <person name="van Vuuren H.J."/>
            <person name="Jones S.J."/>
            <person name="Pretorius I.S."/>
            <person name="Schmidt S.A."/>
            <person name="Borneman A.R."/>
        </authorList>
    </citation>
    <scope>NUCLEOTIDE SEQUENCE [LARGE SCALE GENOMIC DNA]</scope>
    <source>
        <strain evidence="3">cv. Chardonnay</strain>
        <tissue evidence="2">Leaf</tissue>
    </source>
</reference>
<dbReference type="EMBL" id="QGNW01000786">
    <property type="protein sequence ID" value="RVW62123.1"/>
    <property type="molecule type" value="Genomic_DNA"/>
</dbReference>
<feature type="compositionally biased region" description="Polar residues" evidence="1">
    <location>
        <begin position="161"/>
        <end position="172"/>
    </location>
</feature>
<dbReference type="Proteomes" id="UP000288805">
    <property type="component" value="Unassembled WGS sequence"/>
</dbReference>
<evidence type="ECO:0000313" key="3">
    <source>
        <dbReference type="Proteomes" id="UP000288805"/>
    </source>
</evidence>
<evidence type="ECO:0000313" key="2">
    <source>
        <dbReference type="EMBL" id="RVW62123.1"/>
    </source>
</evidence>
<evidence type="ECO:0000256" key="1">
    <source>
        <dbReference type="SAM" id="MobiDB-lite"/>
    </source>
</evidence>
<organism evidence="2 3">
    <name type="scientific">Vitis vinifera</name>
    <name type="common">Grape</name>
    <dbReference type="NCBI Taxonomy" id="29760"/>
    <lineage>
        <taxon>Eukaryota</taxon>
        <taxon>Viridiplantae</taxon>
        <taxon>Streptophyta</taxon>
        <taxon>Embryophyta</taxon>
        <taxon>Tracheophyta</taxon>
        <taxon>Spermatophyta</taxon>
        <taxon>Magnoliopsida</taxon>
        <taxon>eudicotyledons</taxon>
        <taxon>Gunneridae</taxon>
        <taxon>Pentapetalae</taxon>
        <taxon>rosids</taxon>
        <taxon>Vitales</taxon>
        <taxon>Vitaceae</taxon>
        <taxon>Viteae</taxon>
        <taxon>Vitis</taxon>
    </lineage>
</organism>
<comment type="caution">
    <text evidence="2">The sequence shown here is derived from an EMBL/GenBank/DDBJ whole genome shotgun (WGS) entry which is preliminary data.</text>
</comment>
<feature type="region of interest" description="Disordered" evidence="1">
    <location>
        <begin position="155"/>
        <end position="175"/>
    </location>
</feature>
<proteinExistence type="predicted"/>
<dbReference type="AlphaFoldDB" id="A0A438FQA6"/>
<sequence length="238" mass="26133">MRMAVWKSASLKKQRCLMKPIPNPHVLAVLDENGSCRESDAMSQTQLDMEFDASACIIDNIKTEALQEMETNINAFKATTSNSAVGLEESNSYTNAIGSSDLTGTVIKRRTWQPQIQSDANNCGPQGTARRRIRLQTKLEVGYARGMSRDLNCKGEAEVGQASQSDTGGTTDENQKIEVKKVDQELKMTHIEALSHGDAVKLELAAVKEFPALDSSALDKVVQYHCMATFDPRAISHL</sequence>
<protein>
    <submittedName>
        <fullName evidence="2">Uncharacterized protein</fullName>
    </submittedName>
</protein>